<dbReference type="PANTHER" id="PTHR34184">
    <property type="entry name" value="UPF0718 PROTEIN YCGR"/>
    <property type="match status" value="1"/>
</dbReference>
<accession>A0A517Z681</accession>
<dbReference type="Pfam" id="PF03773">
    <property type="entry name" value="ArsP_1"/>
    <property type="match status" value="1"/>
</dbReference>
<keyword evidence="9" id="KW-1185">Reference proteome</keyword>
<feature type="transmembrane region" description="Helical" evidence="7">
    <location>
        <begin position="385"/>
        <end position="406"/>
    </location>
</feature>
<sequence>MTEVLIWSFVLRLTQAFIAASPFILAGLIVAGIFRRLMGRESTRRLFGGSSGRSHLQAWGLGMLLPICSLGVIPVIRELRGMGLRGGTILAFAMAAPLFNPLSVLYGLTLSEPIAIVAFAFCSLIVVTGVGMVWDRLFPESSQTEEEPAPVGAGLKRMLAIGVAAARQAGGASALYILAGLIGVALLGVIVPPGALQHAMNGDNPLAPLTMTAAAIPVYATPMLAMSQLGMMFQHANSPGAAFVLLALGAGMNLGLVIWMWRQYGLRRSAAWMGLLLVVVLGLAYGVDRPLYPHAIDPADHTHAFDIYCRPFYSDNASPGAAALATLRRDTKPYELYPVAMLGLLVAAGLLLNLLDRQGRIEHWLEAAPQTEVPRRFDVVLPGPVLGGIALVGLVITSIVGCYAYYPPPAEVLEEMNVVKAEALGSALSEDASHATYWIEVYDDWSRKLEVGAFLRDWQLSDYHRMKARILREQLELLEHEIEHQDHEEVQRLVAKVSRSQSRLKTAFLEER</sequence>
<comment type="subcellular location">
    <subcellularLocation>
        <location evidence="1">Cell membrane</location>
        <topology evidence="1">Multi-pass membrane protein</topology>
    </subcellularLocation>
</comment>
<feature type="transmembrane region" description="Helical" evidence="7">
    <location>
        <begin position="336"/>
        <end position="355"/>
    </location>
</feature>
<gene>
    <name evidence="8" type="ORF">Mal4_23200</name>
</gene>
<evidence type="ECO:0000256" key="6">
    <source>
        <dbReference type="ARBA" id="ARBA00023136"/>
    </source>
</evidence>
<feature type="transmembrane region" description="Helical" evidence="7">
    <location>
        <begin position="241"/>
        <end position="261"/>
    </location>
</feature>
<feature type="transmembrane region" description="Helical" evidence="7">
    <location>
        <begin position="270"/>
        <end position="287"/>
    </location>
</feature>
<dbReference type="InterPro" id="IPR005524">
    <property type="entry name" value="DUF318"/>
</dbReference>
<dbReference type="InterPro" id="IPR052923">
    <property type="entry name" value="UPF0718"/>
</dbReference>
<feature type="transmembrane region" description="Helical" evidence="7">
    <location>
        <begin position="16"/>
        <end position="35"/>
    </location>
</feature>
<comment type="similarity">
    <text evidence="2">Belongs to the UPF0718 family.</text>
</comment>
<dbReference type="OrthoDB" id="9777774at2"/>
<dbReference type="RefSeq" id="WP_145369328.1">
    <property type="nucleotide sequence ID" value="NZ_CP036275.1"/>
</dbReference>
<feature type="transmembrane region" description="Helical" evidence="7">
    <location>
        <begin position="206"/>
        <end position="229"/>
    </location>
</feature>
<protein>
    <submittedName>
        <fullName evidence="8">Putative permease</fullName>
    </submittedName>
</protein>
<evidence type="ECO:0000256" key="2">
    <source>
        <dbReference type="ARBA" id="ARBA00006386"/>
    </source>
</evidence>
<evidence type="ECO:0000313" key="8">
    <source>
        <dbReference type="EMBL" id="QDU38000.1"/>
    </source>
</evidence>
<proteinExistence type="inferred from homology"/>
<reference evidence="8 9" key="1">
    <citation type="submission" date="2019-02" db="EMBL/GenBank/DDBJ databases">
        <title>Deep-cultivation of Planctomycetes and their phenomic and genomic characterization uncovers novel biology.</title>
        <authorList>
            <person name="Wiegand S."/>
            <person name="Jogler M."/>
            <person name="Boedeker C."/>
            <person name="Pinto D."/>
            <person name="Vollmers J."/>
            <person name="Rivas-Marin E."/>
            <person name="Kohn T."/>
            <person name="Peeters S.H."/>
            <person name="Heuer A."/>
            <person name="Rast P."/>
            <person name="Oberbeckmann S."/>
            <person name="Bunk B."/>
            <person name="Jeske O."/>
            <person name="Meyerdierks A."/>
            <person name="Storesund J.E."/>
            <person name="Kallscheuer N."/>
            <person name="Luecker S."/>
            <person name="Lage O.M."/>
            <person name="Pohl T."/>
            <person name="Merkel B.J."/>
            <person name="Hornburger P."/>
            <person name="Mueller R.-W."/>
            <person name="Bruemmer F."/>
            <person name="Labrenz M."/>
            <person name="Spormann A.M."/>
            <person name="Op den Camp H."/>
            <person name="Overmann J."/>
            <person name="Amann R."/>
            <person name="Jetten M.S.M."/>
            <person name="Mascher T."/>
            <person name="Medema M.H."/>
            <person name="Devos D.P."/>
            <person name="Kaster A.-K."/>
            <person name="Ovreas L."/>
            <person name="Rohde M."/>
            <person name="Galperin M.Y."/>
            <person name="Jogler C."/>
        </authorList>
    </citation>
    <scope>NUCLEOTIDE SEQUENCE [LARGE SCALE GENOMIC DNA]</scope>
    <source>
        <strain evidence="8 9">Mal4</strain>
    </source>
</reference>
<keyword evidence="4 7" id="KW-0812">Transmembrane</keyword>
<dbReference type="EMBL" id="CP036275">
    <property type="protein sequence ID" value="QDU38000.1"/>
    <property type="molecule type" value="Genomic_DNA"/>
</dbReference>
<keyword evidence="5 7" id="KW-1133">Transmembrane helix</keyword>
<evidence type="ECO:0000256" key="3">
    <source>
        <dbReference type="ARBA" id="ARBA00022475"/>
    </source>
</evidence>
<dbReference type="PANTHER" id="PTHR34184:SF4">
    <property type="entry name" value="UPF0718 PROTEIN YCGR"/>
    <property type="match status" value="1"/>
</dbReference>
<feature type="transmembrane region" description="Helical" evidence="7">
    <location>
        <begin position="88"/>
        <end position="108"/>
    </location>
</feature>
<evidence type="ECO:0000256" key="5">
    <source>
        <dbReference type="ARBA" id="ARBA00022989"/>
    </source>
</evidence>
<evidence type="ECO:0000256" key="7">
    <source>
        <dbReference type="SAM" id="Phobius"/>
    </source>
</evidence>
<dbReference type="KEGG" id="mri:Mal4_23200"/>
<feature type="transmembrane region" description="Helical" evidence="7">
    <location>
        <begin position="174"/>
        <end position="194"/>
    </location>
</feature>
<dbReference type="AlphaFoldDB" id="A0A517Z681"/>
<name>A0A517Z681_9PLAN</name>
<evidence type="ECO:0000313" key="9">
    <source>
        <dbReference type="Proteomes" id="UP000320496"/>
    </source>
</evidence>
<keyword evidence="3" id="KW-1003">Cell membrane</keyword>
<dbReference type="Proteomes" id="UP000320496">
    <property type="component" value="Chromosome"/>
</dbReference>
<feature type="transmembrane region" description="Helical" evidence="7">
    <location>
        <begin position="115"/>
        <end position="134"/>
    </location>
</feature>
<keyword evidence="6 7" id="KW-0472">Membrane</keyword>
<feature type="transmembrane region" description="Helical" evidence="7">
    <location>
        <begin position="56"/>
        <end position="76"/>
    </location>
</feature>
<dbReference type="GO" id="GO:0005886">
    <property type="term" value="C:plasma membrane"/>
    <property type="evidence" value="ECO:0007669"/>
    <property type="project" value="UniProtKB-SubCell"/>
</dbReference>
<evidence type="ECO:0000256" key="1">
    <source>
        <dbReference type="ARBA" id="ARBA00004651"/>
    </source>
</evidence>
<evidence type="ECO:0000256" key="4">
    <source>
        <dbReference type="ARBA" id="ARBA00022692"/>
    </source>
</evidence>
<organism evidence="8 9">
    <name type="scientific">Maioricimonas rarisocia</name>
    <dbReference type="NCBI Taxonomy" id="2528026"/>
    <lineage>
        <taxon>Bacteria</taxon>
        <taxon>Pseudomonadati</taxon>
        <taxon>Planctomycetota</taxon>
        <taxon>Planctomycetia</taxon>
        <taxon>Planctomycetales</taxon>
        <taxon>Planctomycetaceae</taxon>
        <taxon>Maioricimonas</taxon>
    </lineage>
</organism>